<comment type="caution">
    <text evidence="1">The sequence shown here is derived from an EMBL/GenBank/DDBJ whole genome shotgun (WGS) entry which is preliminary data.</text>
</comment>
<reference evidence="1 2" key="1">
    <citation type="journal article" date="2019" name="Sci. Rep.">
        <title>Orb-weaving spider Araneus ventricosus genome elucidates the spidroin gene catalogue.</title>
        <authorList>
            <person name="Kono N."/>
            <person name="Nakamura H."/>
            <person name="Ohtoshi R."/>
            <person name="Moran D.A.P."/>
            <person name="Shinohara A."/>
            <person name="Yoshida Y."/>
            <person name="Fujiwara M."/>
            <person name="Mori M."/>
            <person name="Tomita M."/>
            <person name="Arakawa K."/>
        </authorList>
    </citation>
    <scope>NUCLEOTIDE SEQUENCE [LARGE SCALE GENOMIC DNA]</scope>
</reference>
<accession>A0A4Y2T683</accession>
<sequence>MEETSKEWRLWVQYPGSPYLGSIDGRYFSISTRYSYDIFTMLYGIHNIIVKSWRYSVQNILVGVIRIRKILFISLYDERQQHESSAPNDVERTKTRPQCQNTMRIDTLWSRWLDFHPVSFSILRTRQ</sequence>
<keyword evidence="2" id="KW-1185">Reference proteome</keyword>
<gene>
    <name evidence="1" type="ORF">AVEN_26713_1</name>
</gene>
<evidence type="ECO:0000313" key="2">
    <source>
        <dbReference type="Proteomes" id="UP000499080"/>
    </source>
</evidence>
<protein>
    <submittedName>
        <fullName evidence="1">Uncharacterized protein</fullName>
    </submittedName>
</protein>
<dbReference type="EMBL" id="BGPR01025966">
    <property type="protein sequence ID" value="GBN95303.1"/>
    <property type="molecule type" value="Genomic_DNA"/>
</dbReference>
<dbReference type="AlphaFoldDB" id="A0A4Y2T683"/>
<organism evidence="1 2">
    <name type="scientific">Araneus ventricosus</name>
    <name type="common">Orbweaver spider</name>
    <name type="synonym">Epeira ventricosa</name>
    <dbReference type="NCBI Taxonomy" id="182803"/>
    <lineage>
        <taxon>Eukaryota</taxon>
        <taxon>Metazoa</taxon>
        <taxon>Ecdysozoa</taxon>
        <taxon>Arthropoda</taxon>
        <taxon>Chelicerata</taxon>
        <taxon>Arachnida</taxon>
        <taxon>Araneae</taxon>
        <taxon>Araneomorphae</taxon>
        <taxon>Entelegynae</taxon>
        <taxon>Araneoidea</taxon>
        <taxon>Araneidae</taxon>
        <taxon>Araneus</taxon>
    </lineage>
</organism>
<evidence type="ECO:0000313" key="1">
    <source>
        <dbReference type="EMBL" id="GBN95303.1"/>
    </source>
</evidence>
<name>A0A4Y2T683_ARAVE</name>
<dbReference type="Proteomes" id="UP000499080">
    <property type="component" value="Unassembled WGS sequence"/>
</dbReference>
<proteinExistence type="predicted"/>